<feature type="signal peptide" evidence="2">
    <location>
        <begin position="1"/>
        <end position="37"/>
    </location>
</feature>
<gene>
    <name evidence="4" type="ORF">QSG27_15560</name>
</gene>
<dbReference type="CDD" id="cd00158">
    <property type="entry name" value="RHOD"/>
    <property type="match status" value="1"/>
</dbReference>
<dbReference type="InterPro" id="IPR036873">
    <property type="entry name" value="Rhodanese-like_dom_sf"/>
</dbReference>
<keyword evidence="1 2" id="KW-0732">Signal</keyword>
<dbReference type="Gene3D" id="3.40.190.10">
    <property type="entry name" value="Periplasmic binding protein-like II"/>
    <property type="match status" value="2"/>
</dbReference>
<dbReference type="InterPro" id="IPR001763">
    <property type="entry name" value="Rhodanese-like_dom"/>
</dbReference>
<organism evidence="4 5">
    <name type="scientific">Azospirillum isscasi</name>
    <dbReference type="NCBI Taxonomy" id="3053926"/>
    <lineage>
        <taxon>Bacteria</taxon>
        <taxon>Pseudomonadati</taxon>
        <taxon>Pseudomonadota</taxon>
        <taxon>Alphaproteobacteria</taxon>
        <taxon>Rhodospirillales</taxon>
        <taxon>Azospirillaceae</taxon>
        <taxon>Azospirillum</taxon>
    </lineage>
</organism>
<name>A0ABU0WJ46_9PROT</name>
<dbReference type="RefSeq" id="WP_306707624.1">
    <property type="nucleotide sequence ID" value="NZ_JAUJFI010000072.1"/>
</dbReference>
<dbReference type="EMBL" id="JAUJFI010000072">
    <property type="protein sequence ID" value="MDQ2104117.1"/>
    <property type="molecule type" value="Genomic_DNA"/>
</dbReference>
<dbReference type="NCBIfam" id="TIGR03871">
    <property type="entry name" value="ABC_peri_MoxJ_2"/>
    <property type="match status" value="1"/>
</dbReference>
<proteinExistence type="predicted"/>
<dbReference type="InterPro" id="IPR022448">
    <property type="entry name" value="Quinoprotein_dehydrogenase"/>
</dbReference>
<evidence type="ECO:0000313" key="4">
    <source>
        <dbReference type="EMBL" id="MDQ2104117.1"/>
    </source>
</evidence>
<evidence type="ECO:0000256" key="2">
    <source>
        <dbReference type="SAM" id="SignalP"/>
    </source>
</evidence>
<sequence length="448" mass="49538">MAHPATLIPALRRGVPSAAAMLAAAILACAAASPALAVEVTERETVRVCADGNLLPYSNERLEGFENEIARLIGEDLKKPVTYHWWPQTIGFVRNTLRARQCDLVMGTASGEELMQNTNPYYRTVYSLVYRTKSGIRADSVGDPSLKDARIGVVEKTPAVNLLRLYGITRTEPYQLNTDTRANNPARDAIEDVASGKTDAAVIWGPIAGYFAAQQAEPLTVVPLIREPAAARLQFNISMGIRADEPEWKHWLNDFIKRRQDDIDRILLRYHVPIIGPDGALKTAAAMEPPGYRMDQYRAPTPAGLSGASTVTLAELRRLIERVPEARLIDVMPAPPRPADRPEPAVWVPPPRRSLPGAVWLPNVGYGSLSGEQERYFRAGLETLSKGDRAVPLVFFCEPDCWMSWNAAKRAVEWGYGNVYWYSDGAMRWQEAGYALETVQPFAAGTSH</sequence>
<comment type="caution">
    <text evidence="4">The sequence shown here is derived from an EMBL/GenBank/DDBJ whole genome shotgun (WGS) entry which is preliminary data.</text>
</comment>
<feature type="chain" id="PRO_5046510199" evidence="2">
    <location>
        <begin position="38"/>
        <end position="448"/>
    </location>
</feature>
<dbReference type="InterPro" id="IPR022376">
    <property type="entry name" value="PQQ_CXXCW"/>
</dbReference>
<dbReference type="Gene3D" id="3.40.250.10">
    <property type="entry name" value="Rhodanese-like domain"/>
    <property type="match status" value="1"/>
</dbReference>
<evidence type="ECO:0000259" key="3">
    <source>
        <dbReference type="PROSITE" id="PS50206"/>
    </source>
</evidence>
<dbReference type="PANTHER" id="PTHR35936:SF17">
    <property type="entry name" value="ARGININE-BINDING EXTRACELLULAR PROTEIN ARTP"/>
    <property type="match status" value="1"/>
</dbReference>
<dbReference type="InterPro" id="IPR001638">
    <property type="entry name" value="Solute-binding_3/MltF_N"/>
</dbReference>
<evidence type="ECO:0000313" key="5">
    <source>
        <dbReference type="Proteomes" id="UP001227317"/>
    </source>
</evidence>
<evidence type="ECO:0000256" key="1">
    <source>
        <dbReference type="ARBA" id="ARBA00022729"/>
    </source>
</evidence>
<dbReference type="SMART" id="SM00062">
    <property type="entry name" value="PBPb"/>
    <property type="match status" value="1"/>
</dbReference>
<protein>
    <submittedName>
        <fullName evidence="4">Quinoprotein dehydrogenase-associated putative ABC transporter substrate-binding protein</fullName>
    </submittedName>
</protein>
<keyword evidence="5" id="KW-1185">Reference proteome</keyword>
<dbReference type="NCBIfam" id="TIGR03865">
    <property type="entry name" value="PQQ_CXXCW"/>
    <property type="match status" value="1"/>
</dbReference>
<dbReference type="Pfam" id="PF00497">
    <property type="entry name" value="SBP_bac_3"/>
    <property type="match status" value="1"/>
</dbReference>
<dbReference type="Proteomes" id="UP001227317">
    <property type="component" value="Unassembled WGS sequence"/>
</dbReference>
<dbReference type="SUPFAM" id="SSF52821">
    <property type="entry name" value="Rhodanese/Cell cycle control phosphatase"/>
    <property type="match status" value="1"/>
</dbReference>
<accession>A0ABU0WJ46</accession>
<dbReference type="PROSITE" id="PS50206">
    <property type="entry name" value="RHODANESE_3"/>
    <property type="match status" value="1"/>
</dbReference>
<dbReference type="SUPFAM" id="SSF53850">
    <property type="entry name" value="Periplasmic binding protein-like II"/>
    <property type="match status" value="1"/>
</dbReference>
<reference evidence="4 5" key="1">
    <citation type="submission" date="2023-06" db="EMBL/GenBank/DDBJ databases">
        <title>Azospirillum isscasensis sp.nov, a bacterium isolated from rhizosphere soil of rice.</title>
        <authorList>
            <person name="Wang H."/>
        </authorList>
    </citation>
    <scope>NUCLEOTIDE SEQUENCE [LARGE SCALE GENOMIC DNA]</scope>
    <source>
        <strain evidence="4 5">C340-1</strain>
    </source>
</reference>
<dbReference type="PANTHER" id="PTHR35936">
    <property type="entry name" value="MEMBRANE-BOUND LYTIC MUREIN TRANSGLYCOSYLASE F"/>
    <property type="match status" value="1"/>
</dbReference>
<feature type="domain" description="Rhodanese" evidence="3">
    <location>
        <begin position="355"/>
        <end position="438"/>
    </location>
</feature>